<dbReference type="SUPFAM" id="SSF82861">
    <property type="entry name" value="Mechanosensitive channel protein MscS (YggB), transmembrane region"/>
    <property type="match status" value="1"/>
</dbReference>
<keyword evidence="4 9" id="KW-0812">Transmembrane</keyword>
<keyword evidence="3" id="KW-1003">Cell membrane</keyword>
<name>A0A2N1PQZ2_9BACT</name>
<dbReference type="Pfam" id="PF21082">
    <property type="entry name" value="MS_channel_3rd"/>
    <property type="match status" value="1"/>
</dbReference>
<evidence type="ECO:0000259" key="14">
    <source>
        <dbReference type="Pfam" id="PF21088"/>
    </source>
</evidence>
<gene>
    <name evidence="15" type="ORF">CVV64_07615</name>
</gene>
<feature type="compositionally biased region" description="Polar residues" evidence="8">
    <location>
        <begin position="819"/>
        <end position="840"/>
    </location>
</feature>
<evidence type="ECO:0000256" key="8">
    <source>
        <dbReference type="SAM" id="MobiDB-lite"/>
    </source>
</evidence>
<evidence type="ECO:0000313" key="15">
    <source>
        <dbReference type="EMBL" id="PKK90737.1"/>
    </source>
</evidence>
<dbReference type="FunFam" id="2.30.30.60:FF:000001">
    <property type="entry name" value="MscS Mechanosensitive ion channel"/>
    <property type="match status" value="1"/>
</dbReference>
<feature type="domain" description="Mechanosensitive ion channel transmembrane helices 2/3" evidence="14">
    <location>
        <begin position="966"/>
        <end position="1007"/>
    </location>
</feature>
<sequence length="1189" mass="132491">MMQTKLSLTHRHLMIFVLLITIFVFQIPVLGQVPNSDSTEKSQLLEVKTVKLSAEDIEARKKTALDSATLSGDMKIKIEENFSSAISNLKKANELNLKIQEFEKNMANTAEILEKMKKTTIQTNRDFKPSIPKDSSLAQLEQQLAQSQADLSSATGSLAEAETTLKSFSERRMEIPKLIVEAKKRFDAITQSLSTPAQATLDSMETAVSARTLLNSQKLLTESEIATLEKEQLSHDSRLEIAKAKRDQFLARVSELDVAAKAWQEIVNERRKAEAELAVQKAREALKDAAYANPAVTKLAQENARLAELRTGPQGLAARIEESSKRQDQVSKLLTKVRENFKSIKDRIRATGFTNAIGILLRVKRAEIPNVSEFRRSMNRRKNNISFVQLQLIELDEKMSALANMDLSISSAISEVNKNTPEEQLNLIKTNIKDTLTTRKGLIESLISDYNAYFVRMVDVDSLERQLVSEISTYTSFIDERILWVQSCQPLRYYDLPRATKAIGSLASSGMAKNLGTLILNNVKANPVSTVLLLIAVIAVFMADRRLTSNLRQIAEEVSRATSDNFYLTVQATISTLVHSFLWPLVIIAILYVIGGSQDASEQIKAVISSLNSLLGFIAISCGIRSIFLPKGLAEVHFKWKPLEINNFLKNRLFLIIITCGPLYFIFKTIESLPRDSSIESLERLVFMAGSIVLAILLGSTFRPSGFFFRNVEDYDSSNWIFRLRYVIFLLAGIIPACLVIMSGLGYFYTSVQILGRTVQTLILLFCIQLLYAFSYRALNIVKRSMAIRKAQERKARLEAQKTIDQTDSAAGEKHPGSISGQTTSDQSRTAGENTVSSLTPVADNEPNIYTMGKQTRKLFLGAAMICTFVGLWFIWKDVMPALKAFNRITLWTTSMKITEGFSASDGTTESRVVDRIVSITLSDIILAITVIFLTITGSRNLPGFLEFSILRRLTFDNGVKFAIRTISSYLITVAGFVIAFHLIGISWDKVQWLVAAVSVGLGFGLQEIFANFVSGLIILFERPMRVGDIVTVGDISGTVARIQIRATTITDWDRKEVIIPNKEFITARLVNWTLTDTILRVIFKVGVAYGSDTDLVQKLLLSVASGSPKVLNDPPTKAVFMGFGESSLDFELRVFIPNMDGWADFLHSINKGIDNAFRANDVEIPFPQRDLHLRVSDGNLKVQIAGQA</sequence>
<protein>
    <recommendedName>
        <fullName evidence="17">Mechanosensitive ion channel inner membrane domain-containing protein</fullName>
    </recommendedName>
</protein>
<evidence type="ECO:0000256" key="9">
    <source>
        <dbReference type="SAM" id="Phobius"/>
    </source>
</evidence>
<comment type="similarity">
    <text evidence="2">Belongs to the MscS (TC 1.A.23) family.</text>
</comment>
<evidence type="ECO:0000259" key="13">
    <source>
        <dbReference type="Pfam" id="PF21082"/>
    </source>
</evidence>
<organism evidence="15 16">
    <name type="scientific">Candidatus Wallbacteria bacterium HGW-Wallbacteria-1</name>
    <dbReference type="NCBI Taxonomy" id="2013854"/>
    <lineage>
        <taxon>Bacteria</taxon>
        <taxon>Candidatus Walliibacteriota</taxon>
    </lineage>
</organism>
<dbReference type="InterPro" id="IPR006685">
    <property type="entry name" value="MscS_channel_2nd"/>
</dbReference>
<reference evidence="15 16" key="1">
    <citation type="journal article" date="2017" name="ISME J.">
        <title>Potential for microbial H2 and metal transformations associated with novel bacteria and archaea in deep terrestrial subsurface sediments.</title>
        <authorList>
            <person name="Hernsdorf A.W."/>
            <person name="Amano Y."/>
            <person name="Miyakawa K."/>
            <person name="Ise K."/>
            <person name="Suzuki Y."/>
            <person name="Anantharaman K."/>
            <person name="Probst A."/>
            <person name="Burstein D."/>
            <person name="Thomas B.C."/>
            <person name="Banfield J.F."/>
        </authorList>
    </citation>
    <scope>NUCLEOTIDE SEQUENCE [LARGE SCALE GENOMIC DNA]</scope>
    <source>
        <strain evidence="15">HGW-Wallbacteria-1</strain>
    </source>
</reference>
<dbReference type="Gene3D" id="2.30.30.60">
    <property type="match status" value="1"/>
</dbReference>
<feature type="transmembrane region" description="Helical" evidence="9">
    <location>
        <begin position="649"/>
        <end position="667"/>
    </location>
</feature>
<keyword evidence="5 9" id="KW-1133">Transmembrane helix</keyword>
<dbReference type="EMBL" id="PGXC01000004">
    <property type="protein sequence ID" value="PKK90737.1"/>
    <property type="molecule type" value="Genomic_DNA"/>
</dbReference>
<feature type="transmembrane region" description="Helical" evidence="9">
    <location>
        <begin position="859"/>
        <end position="876"/>
    </location>
</feature>
<evidence type="ECO:0008006" key="17">
    <source>
        <dbReference type="Google" id="ProtNLM"/>
    </source>
</evidence>
<dbReference type="InterPro" id="IPR049278">
    <property type="entry name" value="MS_channel_C"/>
</dbReference>
<dbReference type="InterPro" id="IPR011014">
    <property type="entry name" value="MscS_channel_TM-2"/>
</dbReference>
<evidence type="ECO:0000256" key="6">
    <source>
        <dbReference type="ARBA" id="ARBA00023136"/>
    </source>
</evidence>
<dbReference type="InterPro" id="IPR010920">
    <property type="entry name" value="LSM_dom_sf"/>
</dbReference>
<feature type="transmembrane region" description="Helical" evidence="9">
    <location>
        <begin position="565"/>
        <end position="594"/>
    </location>
</feature>
<dbReference type="SUPFAM" id="SSF50182">
    <property type="entry name" value="Sm-like ribonucleoproteins"/>
    <property type="match status" value="1"/>
</dbReference>
<accession>A0A2N1PQZ2</accession>
<keyword evidence="6 9" id="KW-0472">Membrane</keyword>
<keyword evidence="7" id="KW-0175">Coiled coil</keyword>
<feature type="transmembrane region" description="Helical" evidence="9">
    <location>
        <begin position="527"/>
        <end position="544"/>
    </location>
</feature>
<dbReference type="InterPro" id="IPR025692">
    <property type="entry name" value="MscS_IM_dom1"/>
</dbReference>
<evidence type="ECO:0000259" key="10">
    <source>
        <dbReference type="Pfam" id="PF00924"/>
    </source>
</evidence>
<dbReference type="Pfam" id="PF21088">
    <property type="entry name" value="MS_channel_1st"/>
    <property type="match status" value="1"/>
</dbReference>
<feature type="transmembrane region" description="Helical" evidence="9">
    <location>
        <begin position="761"/>
        <end position="779"/>
    </location>
</feature>
<evidence type="ECO:0000256" key="7">
    <source>
        <dbReference type="SAM" id="Coils"/>
    </source>
</evidence>
<comment type="caution">
    <text evidence="15">The sequence shown here is derived from an EMBL/GenBank/DDBJ whole genome shotgun (WGS) entry which is preliminary data.</text>
</comment>
<dbReference type="PANTHER" id="PTHR30347:SF1">
    <property type="entry name" value="MECHANOSENSITIVE CHANNEL MSCK"/>
    <property type="match status" value="1"/>
</dbReference>
<dbReference type="InterPro" id="IPR011066">
    <property type="entry name" value="MscS_channel_C_sf"/>
</dbReference>
<dbReference type="PANTHER" id="PTHR30347">
    <property type="entry name" value="POTASSIUM CHANNEL RELATED"/>
    <property type="match status" value="1"/>
</dbReference>
<dbReference type="AlphaFoldDB" id="A0A2N1PQZ2"/>
<comment type="subcellular location">
    <subcellularLocation>
        <location evidence="1">Cell membrane</location>
        <topology evidence="1">Multi-pass membrane protein</topology>
    </subcellularLocation>
</comment>
<dbReference type="GO" id="GO:0055085">
    <property type="term" value="P:transmembrane transport"/>
    <property type="evidence" value="ECO:0007669"/>
    <property type="project" value="InterPro"/>
</dbReference>
<dbReference type="InterPro" id="IPR023408">
    <property type="entry name" value="MscS_beta-dom_sf"/>
</dbReference>
<proteinExistence type="inferred from homology"/>
<feature type="transmembrane region" description="Helical" evidence="9">
    <location>
        <begin position="994"/>
        <end position="1021"/>
    </location>
</feature>
<dbReference type="InterPro" id="IPR024393">
    <property type="entry name" value="MscS_porin"/>
</dbReference>
<dbReference type="GO" id="GO:0005886">
    <property type="term" value="C:plasma membrane"/>
    <property type="evidence" value="ECO:0007669"/>
    <property type="project" value="UniProtKB-SubCell"/>
</dbReference>
<dbReference type="InterPro" id="IPR049142">
    <property type="entry name" value="MS_channel_1st"/>
</dbReference>
<dbReference type="Proteomes" id="UP000233256">
    <property type="component" value="Unassembled WGS sequence"/>
</dbReference>
<evidence type="ECO:0000259" key="11">
    <source>
        <dbReference type="Pfam" id="PF12794"/>
    </source>
</evidence>
<evidence type="ECO:0000313" key="16">
    <source>
        <dbReference type="Proteomes" id="UP000233256"/>
    </source>
</evidence>
<evidence type="ECO:0000256" key="4">
    <source>
        <dbReference type="ARBA" id="ARBA00022692"/>
    </source>
</evidence>
<dbReference type="Pfam" id="PF12795">
    <property type="entry name" value="MscS_porin"/>
    <property type="match status" value="1"/>
</dbReference>
<feature type="transmembrane region" description="Helical" evidence="9">
    <location>
        <begin position="606"/>
        <end position="628"/>
    </location>
</feature>
<feature type="region of interest" description="Disordered" evidence="8">
    <location>
        <begin position="805"/>
        <end position="840"/>
    </location>
</feature>
<feature type="transmembrane region" description="Helical" evidence="9">
    <location>
        <begin position="687"/>
        <end position="705"/>
    </location>
</feature>
<evidence type="ECO:0000256" key="3">
    <source>
        <dbReference type="ARBA" id="ARBA00022475"/>
    </source>
</evidence>
<feature type="domain" description="Mechanosensitive ion channel MscS C-terminal" evidence="13">
    <location>
        <begin position="1083"/>
        <end position="1165"/>
    </location>
</feature>
<evidence type="ECO:0000259" key="12">
    <source>
        <dbReference type="Pfam" id="PF12795"/>
    </source>
</evidence>
<evidence type="ECO:0000256" key="2">
    <source>
        <dbReference type="ARBA" id="ARBA00008017"/>
    </source>
</evidence>
<evidence type="ECO:0000256" key="5">
    <source>
        <dbReference type="ARBA" id="ARBA00022989"/>
    </source>
</evidence>
<dbReference type="Pfam" id="PF12794">
    <property type="entry name" value="MscS_TM"/>
    <property type="match status" value="1"/>
</dbReference>
<dbReference type="Pfam" id="PF00924">
    <property type="entry name" value="MS_channel_2nd"/>
    <property type="match status" value="1"/>
</dbReference>
<feature type="domain" description="Mechanosensitive ion channel MscS" evidence="10">
    <location>
        <begin position="1009"/>
        <end position="1074"/>
    </location>
</feature>
<evidence type="ECO:0000256" key="1">
    <source>
        <dbReference type="ARBA" id="ARBA00004651"/>
    </source>
</evidence>
<feature type="domain" description="Mechanosensitive ion channel MscS porin" evidence="12">
    <location>
        <begin position="65"/>
        <end position="297"/>
    </location>
</feature>
<dbReference type="PROSITE" id="PS01246">
    <property type="entry name" value="UPF0003"/>
    <property type="match status" value="1"/>
</dbReference>
<feature type="transmembrane region" description="Helical" evidence="9">
    <location>
        <begin position="967"/>
        <end position="988"/>
    </location>
</feature>
<dbReference type="InterPro" id="IPR052702">
    <property type="entry name" value="MscS-like_channel"/>
</dbReference>
<dbReference type="InterPro" id="IPR006686">
    <property type="entry name" value="MscS_channel_CS"/>
</dbReference>
<dbReference type="Gene3D" id="3.30.70.100">
    <property type="match status" value="1"/>
</dbReference>
<feature type="transmembrane region" description="Helical" evidence="9">
    <location>
        <begin position="925"/>
        <end position="946"/>
    </location>
</feature>
<feature type="coiled-coil region" evidence="7">
    <location>
        <begin position="92"/>
        <end position="157"/>
    </location>
</feature>
<dbReference type="SUPFAM" id="SSF82689">
    <property type="entry name" value="Mechanosensitive channel protein MscS (YggB), C-terminal domain"/>
    <property type="match status" value="1"/>
</dbReference>
<dbReference type="Gene3D" id="1.10.287.1260">
    <property type="match status" value="1"/>
</dbReference>
<feature type="domain" description="Mechanosensitive ion channel inner membrane" evidence="11">
    <location>
        <begin position="528"/>
        <end position="892"/>
    </location>
</feature>
<feature type="transmembrane region" description="Helical" evidence="9">
    <location>
        <begin position="726"/>
        <end position="749"/>
    </location>
</feature>